<dbReference type="Pfam" id="PF01208">
    <property type="entry name" value="URO-D"/>
    <property type="match status" value="1"/>
</dbReference>
<keyword evidence="2" id="KW-0456">Lyase</keyword>
<feature type="domain" description="Uroporphyrinogen decarboxylase (URO-D)" evidence="1">
    <location>
        <begin position="230"/>
        <end position="431"/>
    </location>
</feature>
<evidence type="ECO:0000313" key="2">
    <source>
        <dbReference type="EMBL" id="KYH31914.1"/>
    </source>
</evidence>
<dbReference type="InterPro" id="IPR052024">
    <property type="entry name" value="Methanogen_methyltrans"/>
</dbReference>
<dbReference type="InterPro" id="IPR038071">
    <property type="entry name" value="UROD/MetE-like_sf"/>
</dbReference>
<dbReference type="SUPFAM" id="SSF51726">
    <property type="entry name" value="UROD/MetE-like"/>
    <property type="match status" value="1"/>
</dbReference>
<sequence>MTSEEKQEKMFEKWLSPSGIEFVSAEAEEAYKSRANRIKKAIQLKETPDRVPVILGVGLYPARYTGMTIQDIMYDAEKAVFAYTKVVMDFVPDAYSGGPISGKFNEILVNKQYKWPGYGLPPNADFQYVEAEYMKADEYDHLIEDPSDFWLRVYLPRVFGALEPFTKLAPVTEVLETTAMNSFLPFGLPEVQEALNALIAAGNEAVQWSTKVREIGRTLRANGFPAFGGGTTRAPFDIIGDTLRGTRGIMLDMYRKPEKLLEAIERLTPLAIRWGVTSAKKTGSPLVGIPLHKGADGFLSDAQFKTFYWPSLRKVIIGLVEEGLVPRLFAEGGYNTRLEVVRDIPKGKTIWYFDNTDMAKAKDILGDVACIMGNVSLSLLQIGSPQEVEEYCKKLINVAGKGGGFILCSGASLDNAKPENVHAMIQAAKEYGVY</sequence>
<comment type="caution">
    <text evidence="2">The sequence shown here is derived from an EMBL/GenBank/DDBJ whole genome shotgun (WGS) entry which is preliminary data.</text>
</comment>
<dbReference type="RefSeq" id="WP_062284217.1">
    <property type="nucleotide sequence ID" value="NZ_LTBC01000006.1"/>
</dbReference>
<gene>
    <name evidence="2" type="primary">hemE_8</name>
    <name evidence="2" type="ORF">MOMUL_17960</name>
</gene>
<dbReference type="EC" id="4.1.1.37" evidence="2"/>
<dbReference type="PATRIC" id="fig|1122241.3.peg.1903"/>
<evidence type="ECO:0000259" key="1">
    <source>
        <dbReference type="Pfam" id="PF01208"/>
    </source>
</evidence>
<dbReference type="GO" id="GO:0006779">
    <property type="term" value="P:porphyrin-containing compound biosynthetic process"/>
    <property type="evidence" value="ECO:0007669"/>
    <property type="project" value="InterPro"/>
</dbReference>
<protein>
    <submittedName>
        <fullName evidence="2">Uroporphyrinogen decarboxylase</fullName>
        <ecNumber evidence="2">4.1.1.37</ecNumber>
    </submittedName>
</protein>
<keyword evidence="3" id="KW-1185">Reference proteome</keyword>
<reference evidence="2 3" key="1">
    <citation type="submission" date="2016-02" db="EMBL/GenBank/DDBJ databases">
        <title>Genome sequence of Moorella mulderi DSM 14980.</title>
        <authorList>
            <person name="Poehlein A."/>
            <person name="Daniel R."/>
        </authorList>
    </citation>
    <scope>NUCLEOTIDE SEQUENCE [LARGE SCALE GENOMIC DNA]</scope>
    <source>
        <strain evidence="2 3">DSM 14980</strain>
    </source>
</reference>
<dbReference type="OrthoDB" id="9813603at2"/>
<dbReference type="PANTHER" id="PTHR47099">
    <property type="entry name" value="METHYLCOBAMIDE:COM METHYLTRANSFERASE MTBA"/>
    <property type="match status" value="1"/>
</dbReference>
<evidence type="ECO:0000313" key="3">
    <source>
        <dbReference type="Proteomes" id="UP000075670"/>
    </source>
</evidence>
<accession>A0A151AW70</accession>
<organism evidence="2 3">
    <name type="scientific">Moorella mulderi DSM 14980</name>
    <dbReference type="NCBI Taxonomy" id="1122241"/>
    <lineage>
        <taxon>Bacteria</taxon>
        <taxon>Bacillati</taxon>
        <taxon>Bacillota</taxon>
        <taxon>Clostridia</taxon>
        <taxon>Neomoorellales</taxon>
        <taxon>Neomoorellaceae</taxon>
        <taxon>Neomoorella</taxon>
    </lineage>
</organism>
<dbReference type="PANTHER" id="PTHR47099:SF1">
    <property type="entry name" value="METHYLCOBAMIDE:COM METHYLTRANSFERASE MTBA"/>
    <property type="match status" value="1"/>
</dbReference>
<dbReference type="EMBL" id="LTBC01000006">
    <property type="protein sequence ID" value="KYH31914.1"/>
    <property type="molecule type" value="Genomic_DNA"/>
</dbReference>
<dbReference type="AlphaFoldDB" id="A0A151AW70"/>
<dbReference type="InterPro" id="IPR000257">
    <property type="entry name" value="Uroporphyrinogen_deCOase"/>
</dbReference>
<dbReference type="GO" id="GO:0004853">
    <property type="term" value="F:uroporphyrinogen decarboxylase activity"/>
    <property type="evidence" value="ECO:0007669"/>
    <property type="project" value="UniProtKB-EC"/>
</dbReference>
<name>A0A151AW70_9FIRM</name>
<dbReference type="Gene3D" id="3.20.20.210">
    <property type="match status" value="1"/>
</dbReference>
<dbReference type="Proteomes" id="UP000075670">
    <property type="component" value="Unassembled WGS sequence"/>
</dbReference>
<proteinExistence type="predicted"/>